<protein>
    <submittedName>
        <fullName evidence="2">GIP protein</fullName>
    </submittedName>
</protein>
<name>A0A813C3V6_9DINO</name>
<reference evidence="2" key="1">
    <citation type="submission" date="2021-02" db="EMBL/GenBank/DDBJ databases">
        <authorList>
            <person name="Dougan E. K."/>
            <person name="Rhodes N."/>
            <person name="Thang M."/>
            <person name="Chan C."/>
        </authorList>
    </citation>
    <scope>NUCLEOTIDE SEQUENCE</scope>
</reference>
<accession>A0A813C3V6</accession>
<comment type="caution">
    <text evidence="2">The sequence shown here is derived from an EMBL/GenBank/DDBJ whole genome shotgun (WGS) entry which is preliminary data.</text>
</comment>
<evidence type="ECO:0000259" key="1">
    <source>
        <dbReference type="PROSITE" id="PS50106"/>
    </source>
</evidence>
<keyword evidence="3" id="KW-1185">Reference proteome</keyword>
<feature type="non-terminal residue" evidence="2">
    <location>
        <position position="1"/>
    </location>
</feature>
<dbReference type="InterPro" id="IPR001478">
    <property type="entry name" value="PDZ"/>
</dbReference>
<proteinExistence type="predicted"/>
<organism evidence="2 3">
    <name type="scientific">Symbiodinium necroappetens</name>
    <dbReference type="NCBI Taxonomy" id="1628268"/>
    <lineage>
        <taxon>Eukaryota</taxon>
        <taxon>Sar</taxon>
        <taxon>Alveolata</taxon>
        <taxon>Dinophyceae</taxon>
        <taxon>Suessiales</taxon>
        <taxon>Symbiodiniaceae</taxon>
        <taxon>Symbiodinium</taxon>
    </lineage>
</organism>
<dbReference type="AlphaFoldDB" id="A0A813C3V6"/>
<dbReference type="EMBL" id="CAJNJA010083595">
    <property type="protein sequence ID" value="CAE7935403.1"/>
    <property type="molecule type" value="Genomic_DNA"/>
</dbReference>
<feature type="domain" description="PDZ" evidence="1">
    <location>
        <begin position="1"/>
        <end position="39"/>
    </location>
</feature>
<dbReference type="Proteomes" id="UP000601435">
    <property type="component" value="Unassembled WGS sequence"/>
</dbReference>
<dbReference type="OrthoDB" id="10322530at2759"/>
<evidence type="ECO:0000313" key="3">
    <source>
        <dbReference type="Proteomes" id="UP000601435"/>
    </source>
</evidence>
<sequence length="141" mass="15453">AGIKSGDLLVSINGKKDFAGLSASEILQRMRGAVTLVFLGFIGKWHAEVRLNTKECPCGLQSEMPIALGRPDAPLQVYEEIVFQPTTAPLLLAVPPEPGCRETWEKWMKWTTPRKNDVASDATPEDVMDPALDAESFQVSI</sequence>
<dbReference type="PROSITE" id="PS50106">
    <property type="entry name" value="PDZ"/>
    <property type="match status" value="1"/>
</dbReference>
<feature type="non-terminal residue" evidence="2">
    <location>
        <position position="141"/>
    </location>
</feature>
<gene>
    <name evidence="2" type="primary">GIP</name>
    <name evidence="2" type="ORF">SNEC2469_LOCUS32711</name>
</gene>
<evidence type="ECO:0000313" key="2">
    <source>
        <dbReference type="EMBL" id="CAE7935403.1"/>
    </source>
</evidence>